<accession>A0A6A7BUT4</accession>
<name>A0A6A7BUT4_9PEZI</name>
<dbReference type="InterPro" id="IPR035940">
    <property type="entry name" value="CAP_sf"/>
</dbReference>
<feature type="non-terminal residue" evidence="2">
    <location>
        <position position="1"/>
    </location>
</feature>
<sequence>SYKGKCLSAHNVHRANHSAPDIQWDDGLASTAAKIAATCNYAHNTEMDGGGYGQNIAAGIKPEHVDAVITNLFYNSEVSAFDGNYGQANPSSNFESWGHFTQVVWKASGQVGCATQDCSSQGLANAGGGVPAFFTVCNYKSPGNFAGEYDKNVGRPLGHPTV</sequence>
<dbReference type="Gene3D" id="3.40.33.10">
    <property type="entry name" value="CAP"/>
    <property type="match status" value="1"/>
</dbReference>
<dbReference type="PROSITE" id="PS01009">
    <property type="entry name" value="CRISP_1"/>
    <property type="match status" value="1"/>
</dbReference>
<gene>
    <name evidence="2" type="ORF">K470DRAFT_196524</name>
</gene>
<evidence type="ECO:0000313" key="3">
    <source>
        <dbReference type="Proteomes" id="UP000799421"/>
    </source>
</evidence>
<dbReference type="OrthoDB" id="337038at2759"/>
<evidence type="ECO:0000313" key="2">
    <source>
        <dbReference type="EMBL" id="KAF2858475.1"/>
    </source>
</evidence>
<dbReference type="InterPro" id="IPR001283">
    <property type="entry name" value="CRISP-related"/>
</dbReference>
<keyword evidence="3" id="KW-1185">Reference proteome</keyword>
<dbReference type="InterPro" id="IPR014044">
    <property type="entry name" value="CAP_dom"/>
</dbReference>
<dbReference type="AlphaFoldDB" id="A0A6A7BUT4"/>
<dbReference type="Proteomes" id="UP000799421">
    <property type="component" value="Unassembled WGS sequence"/>
</dbReference>
<evidence type="ECO:0000259" key="1">
    <source>
        <dbReference type="SMART" id="SM00198"/>
    </source>
</evidence>
<dbReference type="SMART" id="SM00198">
    <property type="entry name" value="SCP"/>
    <property type="match status" value="1"/>
</dbReference>
<proteinExistence type="predicted"/>
<reference evidence="2" key="1">
    <citation type="journal article" date="2020" name="Stud. Mycol.">
        <title>101 Dothideomycetes genomes: a test case for predicting lifestyles and emergence of pathogens.</title>
        <authorList>
            <person name="Haridas S."/>
            <person name="Albert R."/>
            <person name="Binder M."/>
            <person name="Bloem J."/>
            <person name="Labutti K."/>
            <person name="Salamov A."/>
            <person name="Andreopoulos B."/>
            <person name="Baker S."/>
            <person name="Barry K."/>
            <person name="Bills G."/>
            <person name="Bluhm B."/>
            <person name="Cannon C."/>
            <person name="Castanera R."/>
            <person name="Culley D."/>
            <person name="Daum C."/>
            <person name="Ezra D."/>
            <person name="Gonzalez J."/>
            <person name="Henrissat B."/>
            <person name="Kuo A."/>
            <person name="Liang C."/>
            <person name="Lipzen A."/>
            <person name="Lutzoni F."/>
            <person name="Magnuson J."/>
            <person name="Mondo S."/>
            <person name="Nolan M."/>
            <person name="Ohm R."/>
            <person name="Pangilinan J."/>
            <person name="Park H.-J."/>
            <person name="Ramirez L."/>
            <person name="Alfaro M."/>
            <person name="Sun H."/>
            <person name="Tritt A."/>
            <person name="Yoshinaga Y."/>
            <person name="Zwiers L.-H."/>
            <person name="Turgeon B."/>
            <person name="Goodwin S."/>
            <person name="Spatafora J."/>
            <person name="Crous P."/>
            <person name="Grigoriev I."/>
        </authorList>
    </citation>
    <scope>NUCLEOTIDE SEQUENCE</scope>
    <source>
        <strain evidence="2">CBS 480.64</strain>
    </source>
</reference>
<protein>
    <submittedName>
        <fullName evidence="2">Pathogenesis-related protein</fullName>
    </submittedName>
</protein>
<dbReference type="FunFam" id="3.40.33.10:FF:000018">
    <property type="entry name" value="SCP-like extracellular protein, putative"/>
    <property type="match status" value="1"/>
</dbReference>
<dbReference type="EMBL" id="MU006009">
    <property type="protein sequence ID" value="KAF2858475.1"/>
    <property type="molecule type" value="Genomic_DNA"/>
</dbReference>
<dbReference type="PRINTS" id="PR00837">
    <property type="entry name" value="V5TPXLIKE"/>
</dbReference>
<dbReference type="GO" id="GO:0005576">
    <property type="term" value="C:extracellular region"/>
    <property type="evidence" value="ECO:0007669"/>
    <property type="project" value="InterPro"/>
</dbReference>
<dbReference type="PANTHER" id="PTHR10334">
    <property type="entry name" value="CYSTEINE-RICH SECRETORY PROTEIN-RELATED"/>
    <property type="match status" value="1"/>
</dbReference>
<dbReference type="Pfam" id="PF00188">
    <property type="entry name" value="CAP"/>
    <property type="match status" value="1"/>
</dbReference>
<dbReference type="InterPro" id="IPR018244">
    <property type="entry name" value="Allrgn_V5/Tpx1_CS"/>
</dbReference>
<feature type="non-terminal residue" evidence="2">
    <location>
        <position position="162"/>
    </location>
</feature>
<feature type="domain" description="SCP" evidence="1">
    <location>
        <begin position="1"/>
        <end position="147"/>
    </location>
</feature>
<dbReference type="SUPFAM" id="SSF55797">
    <property type="entry name" value="PR-1-like"/>
    <property type="match status" value="1"/>
</dbReference>
<organism evidence="2 3">
    <name type="scientific">Piedraia hortae CBS 480.64</name>
    <dbReference type="NCBI Taxonomy" id="1314780"/>
    <lineage>
        <taxon>Eukaryota</taxon>
        <taxon>Fungi</taxon>
        <taxon>Dikarya</taxon>
        <taxon>Ascomycota</taxon>
        <taxon>Pezizomycotina</taxon>
        <taxon>Dothideomycetes</taxon>
        <taxon>Dothideomycetidae</taxon>
        <taxon>Capnodiales</taxon>
        <taxon>Piedraiaceae</taxon>
        <taxon>Piedraia</taxon>
    </lineage>
</organism>